<dbReference type="InterPro" id="IPR000891">
    <property type="entry name" value="PYR_CT"/>
</dbReference>
<reference evidence="14 15" key="1">
    <citation type="journal article" date="2015" name="Nature">
        <title>rRNA introns, odd ribosomes, and small enigmatic genomes across a large radiation of phyla.</title>
        <authorList>
            <person name="Brown C.T."/>
            <person name="Hug L.A."/>
            <person name="Thomas B.C."/>
            <person name="Sharon I."/>
            <person name="Castelle C.J."/>
            <person name="Singh A."/>
            <person name="Wilkins M.J."/>
            <person name="Williams K.H."/>
            <person name="Banfield J.F."/>
        </authorList>
    </citation>
    <scope>NUCLEOTIDE SEQUENCE [LARGE SCALE GENOMIC DNA]</scope>
</reference>
<evidence type="ECO:0000259" key="13">
    <source>
        <dbReference type="PROSITE" id="PS50991"/>
    </source>
</evidence>
<organism evidence="14 15">
    <name type="scientific">candidate division CPR2 bacterium GW2011_GWC2_39_10</name>
    <dbReference type="NCBI Taxonomy" id="1618345"/>
    <lineage>
        <taxon>Bacteria</taxon>
        <taxon>Bacteria division CPR2</taxon>
    </lineage>
</organism>
<dbReference type="SUPFAM" id="SSF51569">
    <property type="entry name" value="Aldolase"/>
    <property type="match status" value="1"/>
</dbReference>
<dbReference type="FunFam" id="3.20.20.70:FF:000010">
    <property type="entry name" value="2-isopropylmalate synthase"/>
    <property type="match status" value="1"/>
</dbReference>
<proteinExistence type="inferred from homology"/>
<evidence type="ECO:0000256" key="4">
    <source>
        <dbReference type="ARBA" id="ARBA00018198"/>
    </source>
</evidence>
<comment type="caution">
    <text evidence="14">The sequence shown here is derived from an EMBL/GenBank/DDBJ whole genome shotgun (WGS) entry which is preliminary data.</text>
</comment>
<comment type="pathway">
    <text evidence="1">Amino-acid biosynthesis; L-leucine biosynthesis; L-leucine from 3-methyl-2-oxobutanoate: step 1/4.</text>
</comment>
<evidence type="ECO:0000256" key="11">
    <source>
        <dbReference type="NCBIfam" id="TIGR00973"/>
    </source>
</evidence>
<dbReference type="AlphaFoldDB" id="A0A0G0LT10"/>
<accession>A0A0G0LT10</accession>
<evidence type="ECO:0000256" key="1">
    <source>
        <dbReference type="ARBA" id="ARBA00004689"/>
    </source>
</evidence>
<dbReference type="GO" id="GO:0003852">
    <property type="term" value="F:2-isopropylmalate synthase activity"/>
    <property type="evidence" value="ECO:0007669"/>
    <property type="project" value="UniProtKB-UniRule"/>
</dbReference>
<keyword evidence="8" id="KW-0479">Metal-binding</keyword>
<gene>
    <name evidence="14" type="ORF">UT18_C0004G0030</name>
</gene>
<protein>
    <recommendedName>
        <fullName evidence="4 11">2-isopropylmalate synthase</fullName>
        <ecNumber evidence="3 11">2.3.3.13</ecNumber>
    </recommendedName>
</protein>
<evidence type="ECO:0000256" key="6">
    <source>
        <dbReference type="ARBA" id="ARBA00022605"/>
    </source>
</evidence>
<dbReference type="Gene3D" id="3.30.160.270">
    <property type="match status" value="1"/>
</dbReference>
<dbReference type="PROSITE" id="PS00816">
    <property type="entry name" value="AIPM_HOMOCIT_SYNTH_2"/>
    <property type="match status" value="1"/>
</dbReference>
<dbReference type="InterPro" id="IPR013785">
    <property type="entry name" value="Aldolase_TIM"/>
</dbReference>
<dbReference type="NCBIfam" id="TIGR00973">
    <property type="entry name" value="leuA_bact"/>
    <property type="match status" value="1"/>
</dbReference>
<dbReference type="SMART" id="SM00917">
    <property type="entry name" value="LeuA_dimer"/>
    <property type="match status" value="1"/>
</dbReference>
<name>A0A0G0LT10_UNCC2</name>
<dbReference type="SUPFAM" id="SSF110921">
    <property type="entry name" value="2-isopropylmalate synthase LeuA, allosteric (dimerisation) domain"/>
    <property type="match status" value="1"/>
</dbReference>
<keyword evidence="6" id="KW-0028">Amino-acid biosynthesis</keyword>
<keyword evidence="7 12" id="KW-0808">Transferase</keyword>
<evidence type="ECO:0000256" key="9">
    <source>
        <dbReference type="ARBA" id="ARBA00023211"/>
    </source>
</evidence>
<evidence type="ECO:0000256" key="12">
    <source>
        <dbReference type="RuleBase" id="RU003523"/>
    </source>
</evidence>
<dbReference type="InterPro" id="IPR050073">
    <property type="entry name" value="2-IPM_HCS-like"/>
</dbReference>
<dbReference type="CDD" id="cd07940">
    <property type="entry name" value="DRE_TIM_IPMS"/>
    <property type="match status" value="1"/>
</dbReference>
<dbReference type="EC" id="2.3.3.13" evidence="3 11"/>
<keyword evidence="9" id="KW-0464">Manganese</keyword>
<dbReference type="Pfam" id="PF22617">
    <property type="entry name" value="HCS_D2"/>
    <property type="match status" value="1"/>
</dbReference>
<dbReference type="Gene3D" id="1.10.238.260">
    <property type="match status" value="1"/>
</dbReference>
<dbReference type="InterPro" id="IPR005671">
    <property type="entry name" value="LeuA_bact_synth"/>
</dbReference>
<evidence type="ECO:0000256" key="3">
    <source>
        <dbReference type="ARBA" id="ARBA00012973"/>
    </source>
</evidence>
<evidence type="ECO:0000256" key="10">
    <source>
        <dbReference type="ARBA" id="ARBA00023304"/>
    </source>
</evidence>
<keyword evidence="10" id="KW-0100">Branched-chain amino acid biosynthesis</keyword>
<keyword evidence="5" id="KW-0432">Leucine biosynthesis</keyword>
<dbReference type="PROSITE" id="PS50991">
    <property type="entry name" value="PYR_CT"/>
    <property type="match status" value="1"/>
</dbReference>
<dbReference type="PROSITE" id="PS00815">
    <property type="entry name" value="AIPM_HOMOCIT_SYNTH_1"/>
    <property type="match status" value="1"/>
</dbReference>
<dbReference type="Gene3D" id="3.20.20.70">
    <property type="entry name" value="Aldolase class I"/>
    <property type="match status" value="1"/>
</dbReference>
<evidence type="ECO:0000256" key="7">
    <source>
        <dbReference type="ARBA" id="ARBA00022679"/>
    </source>
</evidence>
<dbReference type="UniPathway" id="UPA00048">
    <property type="reaction ID" value="UER00070"/>
</dbReference>
<dbReference type="EMBL" id="LBVV01000004">
    <property type="protein sequence ID" value="KKQ95078.1"/>
    <property type="molecule type" value="Genomic_DNA"/>
</dbReference>
<dbReference type="GO" id="GO:0009098">
    <property type="term" value="P:L-leucine biosynthetic process"/>
    <property type="evidence" value="ECO:0007669"/>
    <property type="project" value="UniProtKB-UniRule"/>
</dbReference>
<evidence type="ECO:0000313" key="14">
    <source>
        <dbReference type="EMBL" id="KKQ95078.1"/>
    </source>
</evidence>
<dbReference type="InterPro" id="IPR036230">
    <property type="entry name" value="LeuA_allosteric_dom_sf"/>
</dbReference>
<dbReference type="FunFam" id="1.10.238.260:FF:000001">
    <property type="entry name" value="2-isopropylmalate synthase"/>
    <property type="match status" value="1"/>
</dbReference>
<dbReference type="GO" id="GO:0046872">
    <property type="term" value="F:metal ion binding"/>
    <property type="evidence" value="ECO:0007669"/>
    <property type="project" value="UniProtKB-KW"/>
</dbReference>
<dbReference type="PANTHER" id="PTHR10277">
    <property type="entry name" value="HOMOCITRATE SYNTHASE-RELATED"/>
    <property type="match status" value="1"/>
</dbReference>
<dbReference type="InterPro" id="IPR002034">
    <property type="entry name" value="AIPM/Hcit_synth_CS"/>
</dbReference>
<dbReference type="PATRIC" id="fig|1618345.3.peg.223"/>
<dbReference type="NCBIfam" id="NF002086">
    <property type="entry name" value="PRK00915.1-3"/>
    <property type="match status" value="1"/>
</dbReference>
<dbReference type="STRING" id="1618345.UT18_C0004G0030"/>
<feature type="domain" description="Pyruvate carboxyltransferase" evidence="13">
    <location>
        <begin position="4"/>
        <end position="266"/>
    </location>
</feature>
<dbReference type="InterPro" id="IPR054691">
    <property type="entry name" value="LeuA/HCS_post-cat"/>
</dbReference>
<dbReference type="PANTHER" id="PTHR10277:SF9">
    <property type="entry name" value="2-ISOPROPYLMALATE SYNTHASE 1, CHLOROPLASTIC-RELATED"/>
    <property type="match status" value="1"/>
</dbReference>
<dbReference type="Proteomes" id="UP000034207">
    <property type="component" value="Unassembled WGS sequence"/>
</dbReference>
<evidence type="ECO:0000313" key="15">
    <source>
        <dbReference type="Proteomes" id="UP000034207"/>
    </source>
</evidence>
<evidence type="ECO:0000256" key="2">
    <source>
        <dbReference type="ARBA" id="ARBA00009396"/>
    </source>
</evidence>
<dbReference type="Pfam" id="PF00682">
    <property type="entry name" value="HMGL-like"/>
    <property type="match status" value="1"/>
</dbReference>
<dbReference type="Pfam" id="PF08502">
    <property type="entry name" value="LeuA_dimer"/>
    <property type="match status" value="1"/>
</dbReference>
<evidence type="ECO:0000256" key="5">
    <source>
        <dbReference type="ARBA" id="ARBA00022430"/>
    </source>
</evidence>
<dbReference type="InterPro" id="IPR013709">
    <property type="entry name" value="2-isopropylmalate_synth_dimer"/>
</dbReference>
<evidence type="ECO:0000256" key="8">
    <source>
        <dbReference type="ARBA" id="ARBA00022723"/>
    </source>
</evidence>
<sequence length="499" mass="54254">MKRVQIFDTTLRDGEQSPGISLTPKNKLEIARQLDRLGVDVIETGFPISSSGDFEAVSLIASKVSRPVICALSRAKEEDIDVAWQAIKEAANPRIHTFVMASDIQIKKQLNKSYAEVLEMVSMAVSRAKRHVWDVEFSPMDATRANFDFLLEMIGLAIKNGATVINIPDTVGISTPDSFGQLIKYLVEAFPWLGDKVTLSVHCHNDLGMATANALVALQNGANQVECTINGLGERAGNTALEEIAMIIDTLPDLALETNVKTPEISKTSRLITNLTGYSVQHNKAIVGRNAFAHSSGIHQDGVLKSSDTYEIIKPERIGLKTNKLVLGKTSGKHAFKEYLSELEISLPEEYFKEAFRRFKKLADKKAEITEADVEAIVNEVCLSGEEVYHLVDLSVCGKDGDMPIVNVVVSKNGEKKKASAEGKGHVSAIAAAINNALQINGQITDYEVKSITEGSDSQAYVICKVLVNEKTYTGSGSDEDVLKASAIAYLRAVSRALA</sequence>
<comment type="similarity">
    <text evidence="2">Belongs to the alpha-IPM synthase/homocitrate synthase family. LeuA type 1 subfamily.</text>
</comment>